<proteinExistence type="predicted"/>
<dbReference type="RefSeq" id="WP_127003190.1">
    <property type="nucleotide sequence ID" value="NZ_CP034346.1"/>
</dbReference>
<gene>
    <name evidence="2" type="ORF">EI981_26035</name>
</gene>
<keyword evidence="2" id="KW-0808">Transferase</keyword>
<feature type="domain" description="N-acetyltransferase" evidence="1">
    <location>
        <begin position="191"/>
        <end position="322"/>
    </location>
</feature>
<dbReference type="OrthoDB" id="1884663at2"/>
<sequence>MITTWDDRFIAETVELWNREAVRDGYRRLTEASFVDLFLSNPYFDREATFVMFHEEGHVQGFACGCTGDDLPLGKVAGYITCIVLDGAVQNDASYRFMVEALESRFQQLGKKQADCLFFNPMMLPWIIPGTVGHEHNNTPGVPEGSTLHGFLLNYGYVERAQECGMYMPLAEFRIPEEIRAKESKAEGDGYRVELLDLSKHGGLEEMLDGLDNPLWREQIPRYAAQGIPVMIAAYQGNTEGFAGPIIREPGGRAFFIGIGVDPQHEGHGLGSILFFKMCEAFQQIGADYMSLFTGINNPAKRIYEKAGFQTVKRFVIMRREF</sequence>
<dbReference type="KEGG" id="plut:EI981_26035"/>
<dbReference type="Gene3D" id="3.40.630.30">
    <property type="match status" value="1"/>
</dbReference>
<protein>
    <submittedName>
        <fullName evidence="2">GNAT family N-acetyltransferase</fullName>
    </submittedName>
</protein>
<accession>A0A3S9V4P9</accession>
<reference evidence="3" key="1">
    <citation type="submission" date="2018-12" db="EMBL/GenBank/DDBJ databases">
        <title>Complete genome sequence of Paenibacillus sp. MBLB1234.</title>
        <authorList>
            <person name="Nam Y.-D."/>
            <person name="Kang J."/>
            <person name="Chung W.-H."/>
            <person name="Park Y.S."/>
        </authorList>
    </citation>
    <scope>NUCLEOTIDE SEQUENCE [LARGE SCALE GENOMIC DNA]</scope>
    <source>
        <strain evidence="3">MBLB1234</strain>
    </source>
</reference>
<evidence type="ECO:0000259" key="1">
    <source>
        <dbReference type="PROSITE" id="PS51186"/>
    </source>
</evidence>
<name>A0A3S9V4P9_9BACL</name>
<organism evidence="2 3">
    <name type="scientific">Paenibacillus lutimineralis</name>
    <dbReference type="NCBI Taxonomy" id="2707005"/>
    <lineage>
        <taxon>Bacteria</taxon>
        <taxon>Bacillati</taxon>
        <taxon>Bacillota</taxon>
        <taxon>Bacilli</taxon>
        <taxon>Bacillales</taxon>
        <taxon>Paenibacillaceae</taxon>
        <taxon>Paenibacillus</taxon>
    </lineage>
</organism>
<dbReference type="GO" id="GO:0016747">
    <property type="term" value="F:acyltransferase activity, transferring groups other than amino-acyl groups"/>
    <property type="evidence" value="ECO:0007669"/>
    <property type="project" value="InterPro"/>
</dbReference>
<dbReference type="CDD" id="cd04301">
    <property type="entry name" value="NAT_SF"/>
    <property type="match status" value="1"/>
</dbReference>
<evidence type="ECO:0000313" key="3">
    <source>
        <dbReference type="Proteomes" id="UP000270678"/>
    </source>
</evidence>
<dbReference type="AlphaFoldDB" id="A0A3S9V4P9"/>
<keyword evidence="3" id="KW-1185">Reference proteome</keyword>
<dbReference type="Proteomes" id="UP000270678">
    <property type="component" value="Chromosome"/>
</dbReference>
<dbReference type="SUPFAM" id="SSF55729">
    <property type="entry name" value="Acyl-CoA N-acyltransferases (Nat)"/>
    <property type="match status" value="1"/>
</dbReference>
<dbReference type="Pfam" id="PF00583">
    <property type="entry name" value="Acetyltransf_1"/>
    <property type="match status" value="1"/>
</dbReference>
<evidence type="ECO:0000313" key="2">
    <source>
        <dbReference type="EMBL" id="AZS17547.1"/>
    </source>
</evidence>
<dbReference type="PROSITE" id="PS51186">
    <property type="entry name" value="GNAT"/>
    <property type="match status" value="1"/>
</dbReference>
<dbReference type="EMBL" id="CP034346">
    <property type="protein sequence ID" value="AZS17547.1"/>
    <property type="molecule type" value="Genomic_DNA"/>
</dbReference>
<dbReference type="InterPro" id="IPR000182">
    <property type="entry name" value="GNAT_dom"/>
</dbReference>
<dbReference type="InterPro" id="IPR016181">
    <property type="entry name" value="Acyl_CoA_acyltransferase"/>
</dbReference>